<protein>
    <submittedName>
        <fullName evidence="1">DUF2336 domain-containing protein</fullName>
    </submittedName>
</protein>
<accession>A0ABV6ZU40</accession>
<evidence type="ECO:0000313" key="2">
    <source>
        <dbReference type="Proteomes" id="UP001595379"/>
    </source>
</evidence>
<dbReference type="RefSeq" id="WP_343164143.1">
    <property type="nucleotide sequence ID" value="NZ_JBHRSV010000001.1"/>
</dbReference>
<proteinExistence type="predicted"/>
<comment type="caution">
    <text evidence="1">The sequence shown here is derived from an EMBL/GenBank/DDBJ whole genome shotgun (WGS) entry which is preliminary data.</text>
</comment>
<keyword evidence="2" id="KW-1185">Reference proteome</keyword>
<evidence type="ECO:0000313" key="1">
    <source>
        <dbReference type="EMBL" id="MFC2924947.1"/>
    </source>
</evidence>
<dbReference type="Pfam" id="PF10098">
    <property type="entry name" value="DUF2336"/>
    <property type="match status" value="1"/>
</dbReference>
<sequence length="348" mass="36931">MMSALSSLARVKDPASRAQLALGVTDICAASPLSRRAEPIADELLLSLARKAEHRVRMAMAARLADCAWAPHEVVRFLAFDAPAIAEPIIARSVRLTEGDLVRLSDEGTRDHRVLIAGRPNISIAITSALARHSEIIVMRALAANTTASLSELACETLAACARNDGILARTLSARPDLPEILAGEIAIHIADAYQDTLIDTFGPGTQLDNAARQETVSSALADDDDTLARKLVEKLEAAGTLNGTFALRALTEGNDALFDYAIASLCTISATQWRKALAAGSVRAAALACRSARIDRSVFPTILRGLQRSGRIQSELGEDAMTGAAKVFANYTVGSAHDALRRLADSV</sequence>
<dbReference type="Proteomes" id="UP001595379">
    <property type="component" value="Unassembled WGS sequence"/>
</dbReference>
<dbReference type="EMBL" id="JBHRSV010000001">
    <property type="protein sequence ID" value="MFC2924947.1"/>
    <property type="molecule type" value="Genomic_DNA"/>
</dbReference>
<organism evidence="1 2">
    <name type="scientific">Hyphobacterium vulgare</name>
    <dbReference type="NCBI Taxonomy" id="1736751"/>
    <lineage>
        <taxon>Bacteria</taxon>
        <taxon>Pseudomonadati</taxon>
        <taxon>Pseudomonadota</taxon>
        <taxon>Alphaproteobacteria</taxon>
        <taxon>Maricaulales</taxon>
        <taxon>Maricaulaceae</taxon>
        <taxon>Hyphobacterium</taxon>
    </lineage>
</organism>
<name>A0ABV6ZU40_9PROT</name>
<reference evidence="2" key="1">
    <citation type="journal article" date="2019" name="Int. J. Syst. Evol. Microbiol.">
        <title>The Global Catalogue of Microorganisms (GCM) 10K type strain sequencing project: providing services to taxonomists for standard genome sequencing and annotation.</title>
        <authorList>
            <consortium name="The Broad Institute Genomics Platform"/>
            <consortium name="The Broad Institute Genome Sequencing Center for Infectious Disease"/>
            <person name="Wu L."/>
            <person name="Ma J."/>
        </authorList>
    </citation>
    <scope>NUCLEOTIDE SEQUENCE [LARGE SCALE GENOMIC DNA]</scope>
    <source>
        <strain evidence="2">KCTC 52487</strain>
    </source>
</reference>
<dbReference type="InterPro" id="IPR019285">
    <property type="entry name" value="DUF2336"/>
</dbReference>
<gene>
    <name evidence="1" type="ORF">ACFOOR_02390</name>
</gene>